<dbReference type="SUPFAM" id="SSF52047">
    <property type="entry name" value="RNI-like"/>
    <property type="match status" value="1"/>
</dbReference>
<evidence type="ECO:0000256" key="1">
    <source>
        <dbReference type="SAM" id="MobiDB-lite"/>
    </source>
</evidence>
<sequence length="374" mass="42263">MHRPIPLDIIIQIIQFVVWELKRCERTLQVELSKAKFQSGVANACKAYRDMYMLEWTRYLTLHKVEDWKFAIDHDFASHVRSLVIKEDTLPSYTTVKAHLDFSQFDLIHTLTLDCHNDVGHSTSLGLKGQWSYKKIIPNLPRRLKSLVILNAHGPDLQVIQKAIKQCSGLESLTLGRCTKFNRPAGCEFWRSFPNDHDSYFSGQGTPIPDILLQNALGTELQGLPNLKAIFVNVYLTDTKYLNEANLEAPASVVEAPQFPPESNPEIANRIVKDATNNPTGLQSPAPVGSRMMEPEKRGTKCEEEKATEEAENVAAKVLFDCHPALETARFISYWSKNHLGWSIRKRKEENDNKSPDPGGEQDVIGTVELLQSI</sequence>
<dbReference type="EMBL" id="AFRT01000103">
    <property type="protein sequence ID" value="ELU45315.1"/>
    <property type="molecule type" value="Genomic_DNA"/>
</dbReference>
<keyword evidence="3" id="KW-1185">Reference proteome</keyword>
<dbReference type="OrthoDB" id="3211447at2759"/>
<accession>L8X556</accession>
<evidence type="ECO:0000313" key="2">
    <source>
        <dbReference type="EMBL" id="ELU45315.1"/>
    </source>
</evidence>
<gene>
    <name evidence="2" type="ORF">AG1IA_00657</name>
</gene>
<reference evidence="2 3" key="1">
    <citation type="journal article" date="2013" name="Nat. Commun.">
        <title>The evolution and pathogenic mechanisms of the rice sheath blight pathogen.</title>
        <authorList>
            <person name="Zheng A."/>
            <person name="Lin R."/>
            <person name="Xu L."/>
            <person name="Qin P."/>
            <person name="Tang C."/>
            <person name="Ai P."/>
            <person name="Zhang D."/>
            <person name="Liu Y."/>
            <person name="Sun Z."/>
            <person name="Feng H."/>
            <person name="Wang Y."/>
            <person name="Chen Y."/>
            <person name="Liang X."/>
            <person name="Fu R."/>
            <person name="Li Q."/>
            <person name="Zhang J."/>
            <person name="Yu X."/>
            <person name="Xie Z."/>
            <person name="Ding L."/>
            <person name="Guan P."/>
            <person name="Tang J."/>
            <person name="Liang Y."/>
            <person name="Wang S."/>
            <person name="Deng Q."/>
            <person name="Li S."/>
            <person name="Zhu J."/>
            <person name="Wang L."/>
            <person name="Liu H."/>
            <person name="Li P."/>
        </authorList>
    </citation>
    <scope>NUCLEOTIDE SEQUENCE [LARGE SCALE GENOMIC DNA]</scope>
    <source>
        <strain evidence="3">AG-1 IA</strain>
    </source>
</reference>
<comment type="caution">
    <text evidence="2">The sequence shown here is derived from an EMBL/GenBank/DDBJ whole genome shotgun (WGS) entry which is preliminary data.</text>
</comment>
<organism evidence="2 3">
    <name type="scientific">Thanatephorus cucumeris (strain AG1-IA)</name>
    <name type="common">Rice sheath blight fungus</name>
    <name type="synonym">Rhizoctonia solani</name>
    <dbReference type="NCBI Taxonomy" id="983506"/>
    <lineage>
        <taxon>Eukaryota</taxon>
        <taxon>Fungi</taxon>
        <taxon>Dikarya</taxon>
        <taxon>Basidiomycota</taxon>
        <taxon>Agaricomycotina</taxon>
        <taxon>Agaricomycetes</taxon>
        <taxon>Cantharellales</taxon>
        <taxon>Ceratobasidiaceae</taxon>
        <taxon>Rhizoctonia</taxon>
        <taxon>Rhizoctonia solani AG-1</taxon>
    </lineage>
</organism>
<dbReference type="AlphaFoldDB" id="L8X556"/>
<dbReference type="Proteomes" id="UP000011668">
    <property type="component" value="Unassembled WGS sequence"/>
</dbReference>
<protein>
    <submittedName>
        <fullName evidence="2">Uncharacterized protein</fullName>
    </submittedName>
</protein>
<name>L8X556_THACA</name>
<dbReference type="HOGENOM" id="CLU_924864_0_0_1"/>
<feature type="region of interest" description="Disordered" evidence="1">
    <location>
        <begin position="275"/>
        <end position="294"/>
    </location>
</feature>
<evidence type="ECO:0000313" key="3">
    <source>
        <dbReference type="Proteomes" id="UP000011668"/>
    </source>
</evidence>
<proteinExistence type="predicted"/>